<comment type="caution">
    <text evidence="4">The sequence shown here is derived from an EMBL/GenBank/DDBJ whole genome shotgun (WGS) entry which is preliminary data.</text>
</comment>
<feature type="domain" description="DUF4190" evidence="3">
    <location>
        <begin position="61"/>
        <end position="114"/>
    </location>
</feature>
<dbReference type="RefSeq" id="WP_121687484.1">
    <property type="nucleotide sequence ID" value="NZ_RCUY01000002.1"/>
</dbReference>
<feature type="compositionally biased region" description="Low complexity" evidence="1">
    <location>
        <begin position="12"/>
        <end position="22"/>
    </location>
</feature>
<accession>A0A3L7ATN0</accession>
<gene>
    <name evidence="4" type="ORF">D9V34_03190</name>
</gene>
<feature type="region of interest" description="Disordered" evidence="1">
    <location>
        <begin position="1"/>
        <end position="22"/>
    </location>
</feature>
<name>A0A3L7ATN0_9MICO</name>
<feature type="compositionally biased region" description="Polar residues" evidence="1">
    <location>
        <begin position="1"/>
        <end position="11"/>
    </location>
</feature>
<dbReference type="AlphaFoldDB" id="A0A3L7ATN0"/>
<evidence type="ECO:0000256" key="2">
    <source>
        <dbReference type="SAM" id="Phobius"/>
    </source>
</evidence>
<dbReference type="Proteomes" id="UP000269438">
    <property type="component" value="Unassembled WGS sequence"/>
</dbReference>
<sequence length="133" mass="13560">MSDPNFTSQPGAEQPAAYPTQQPAPELQGYAAAPQPGYAAAPQPGYAQPGYAAAPQKTSVMAILALIFGILVAPVGIVLGHIALKQLKTSGEGGEGLAKAGLIIGYIFFALWILINIIGVIMALAGASSSYGY</sequence>
<feature type="transmembrane region" description="Helical" evidence="2">
    <location>
        <begin position="103"/>
        <end position="127"/>
    </location>
</feature>
<dbReference type="Pfam" id="PF13828">
    <property type="entry name" value="DUF4190"/>
    <property type="match status" value="1"/>
</dbReference>
<organism evidence="4 5">
    <name type="scientific">Mycetocola lacteus</name>
    <dbReference type="NCBI Taxonomy" id="76637"/>
    <lineage>
        <taxon>Bacteria</taxon>
        <taxon>Bacillati</taxon>
        <taxon>Actinomycetota</taxon>
        <taxon>Actinomycetes</taxon>
        <taxon>Micrococcales</taxon>
        <taxon>Microbacteriaceae</taxon>
        <taxon>Mycetocola</taxon>
    </lineage>
</organism>
<reference evidence="4 5" key="1">
    <citation type="submission" date="2018-10" db="EMBL/GenBank/DDBJ databases">
        <authorList>
            <person name="Li J."/>
        </authorList>
    </citation>
    <scope>NUCLEOTIDE SEQUENCE [LARGE SCALE GENOMIC DNA]</scope>
    <source>
        <strain evidence="4 5">JCM 11654</strain>
    </source>
</reference>
<evidence type="ECO:0000256" key="1">
    <source>
        <dbReference type="SAM" id="MobiDB-lite"/>
    </source>
</evidence>
<dbReference type="InterPro" id="IPR025241">
    <property type="entry name" value="DUF4190"/>
</dbReference>
<protein>
    <submittedName>
        <fullName evidence="4">DUF4190 domain-containing protein</fullName>
    </submittedName>
</protein>
<keyword evidence="2" id="KW-0812">Transmembrane</keyword>
<evidence type="ECO:0000259" key="3">
    <source>
        <dbReference type="Pfam" id="PF13828"/>
    </source>
</evidence>
<keyword evidence="5" id="KW-1185">Reference proteome</keyword>
<feature type="transmembrane region" description="Helical" evidence="2">
    <location>
        <begin position="60"/>
        <end position="83"/>
    </location>
</feature>
<dbReference type="EMBL" id="RCUY01000002">
    <property type="protein sequence ID" value="RLP83827.1"/>
    <property type="molecule type" value="Genomic_DNA"/>
</dbReference>
<evidence type="ECO:0000313" key="5">
    <source>
        <dbReference type="Proteomes" id="UP000269438"/>
    </source>
</evidence>
<keyword evidence="2" id="KW-1133">Transmembrane helix</keyword>
<dbReference type="OrthoDB" id="4374883at2"/>
<proteinExistence type="predicted"/>
<evidence type="ECO:0000313" key="4">
    <source>
        <dbReference type="EMBL" id="RLP83827.1"/>
    </source>
</evidence>
<keyword evidence="2" id="KW-0472">Membrane</keyword>